<reference evidence="1 2" key="1">
    <citation type="submission" date="2023-02" db="EMBL/GenBank/DDBJ databases">
        <title>Host association and intracellularity evolved multiple times independently in the Rickettsiales.</title>
        <authorList>
            <person name="Castelli M."/>
            <person name="Nardi T."/>
            <person name="Gammuto L."/>
            <person name="Bellinzona G."/>
            <person name="Sabaneyeva E."/>
            <person name="Potekhin A."/>
            <person name="Serra V."/>
            <person name="Petroni G."/>
            <person name="Sassera D."/>
        </authorList>
    </citation>
    <scope>NUCLEOTIDE SEQUENCE [LARGE SCALE GENOMIC DNA]</scope>
    <source>
        <strain evidence="1 2">BOD18</strain>
    </source>
</reference>
<comment type="caution">
    <text evidence="1">The sequence shown here is derived from an EMBL/GenBank/DDBJ whole genome shotgun (WGS) entry which is preliminary data.</text>
</comment>
<dbReference type="RefSeq" id="WP_322497504.1">
    <property type="nucleotide sequence ID" value="NZ_JARGYT010000015.1"/>
</dbReference>
<organism evidence="1 2">
    <name type="scientific">Candidatus Cyrtobacter comes</name>
    <dbReference type="NCBI Taxonomy" id="675776"/>
    <lineage>
        <taxon>Bacteria</taxon>
        <taxon>Pseudomonadati</taxon>
        <taxon>Pseudomonadota</taxon>
        <taxon>Alphaproteobacteria</taxon>
        <taxon>Rickettsiales</taxon>
        <taxon>Candidatus Midichloriaceae</taxon>
        <taxon>Candidatus Cyrtobacter</taxon>
    </lineage>
</organism>
<dbReference type="EMBL" id="JARGYT010000015">
    <property type="protein sequence ID" value="MDZ5762012.1"/>
    <property type="molecule type" value="Genomic_DNA"/>
</dbReference>
<accession>A0ABU5L7A3</accession>
<evidence type="ECO:0000313" key="2">
    <source>
        <dbReference type="Proteomes" id="UP001293791"/>
    </source>
</evidence>
<dbReference type="Proteomes" id="UP001293791">
    <property type="component" value="Unassembled WGS sequence"/>
</dbReference>
<evidence type="ECO:0000313" key="1">
    <source>
        <dbReference type="EMBL" id="MDZ5762012.1"/>
    </source>
</evidence>
<name>A0ABU5L7A3_9RICK</name>
<gene>
    <name evidence="1" type="ORF">Cyrtocomes_00378</name>
</gene>
<protein>
    <submittedName>
        <fullName evidence="1">Uncharacterized protein</fullName>
    </submittedName>
</protein>
<proteinExistence type="predicted"/>
<sequence>MIKDFIFHNLKKSLNNEFQANTNNKNCMRAMWRAVITQALIDASSNSRKKSLRIHRAKSRKWLLDCDEDFLTVCFLADLDPLQTQEKIRKALDRNCKWRRDSL</sequence>
<keyword evidence="2" id="KW-1185">Reference proteome</keyword>